<accession>A0A154BPG2</accession>
<dbReference type="EMBL" id="LSGP01000020">
    <property type="protein sequence ID" value="KYZ75789.1"/>
    <property type="molecule type" value="Genomic_DNA"/>
</dbReference>
<organism evidence="1 2">
    <name type="scientific">Anaerosporomusa subterranea</name>
    <dbReference type="NCBI Taxonomy" id="1794912"/>
    <lineage>
        <taxon>Bacteria</taxon>
        <taxon>Bacillati</taxon>
        <taxon>Bacillota</taxon>
        <taxon>Negativicutes</taxon>
        <taxon>Acetonemataceae</taxon>
        <taxon>Anaerosporomusa</taxon>
    </lineage>
</organism>
<dbReference type="RefSeq" id="WP_066243577.1">
    <property type="nucleotide sequence ID" value="NZ_LSGP01000020.1"/>
</dbReference>
<evidence type="ECO:0000313" key="1">
    <source>
        <dbReference type="EMBL" id="KYZ75789.1"/>
    </source>
</evidence>
<evidence type="ECO:0000313" key="2">
    <source>
        <dbReference type="Proteomes" id="UP000076268"/>
    </source>
</evidence>
<dbReference type="OrthoDB" id="1898893at2"/>
<keyword evidence="2" id="KW-1185">Reference proteome</keyword>
<dbReference type="Proteomes" id="UP000076268">
    <property type="component" value="Unassembled WGS sequence"/>
</dbReference>
<comment type="caution">
    <text evidence="1">The sequence shown here is derived from an EMBL/GenBank/DDBJ whole genome shotgun (WGS) entry which is preliminary data.</text>
</comment>
<name>A0A154BPG2_ANASB</name>
<proteinExistence type="predicted"/>
<gene>
    <name evidence="1" type="ORF">AXX12_11350</name>
</gene>
<sequence length="299" mass="33959">MVEVVDSIMGSGKTSFAIQMMNDNPSKKYMFITPYLEEVGRIKASCVGFEEPDDKNGQRKTDSLNQLITAGKSIVSTHALFKLMTKETMKLLKKSDYTLILDEVLEVISVENLQDDDLNILLKSNCAHVDPATGYLVWDKDSHNGRYADVKRLCETKNIEVTNDTALVWVFPDDIFNCFSETYILTYMFDVQLLRYYFDLKAILYERFQLVNNGGKYNLVPHNGDDGDTSKININILGGKKNEIGTLGTVKKGKRGQNVKIDPYFNLSCSWYEKADASQLKRIKNNTGGYFKNDLKLTK</sequence>
<dbReference type="AlphaFoldDB" id="A0A154BPG2"/>
<reference evidence="1 2" key="1">
    <citation type="submission" date="2016-02" db="EMBL/GenBank/DDBJ databases">
        <title>Anaerosporomusa subterraneum gen. nov., sp. nov., a spore-forming obligate anaerobe isolated from saprolite.</title>
        <authorList>
            <person name="Choi J.K."/>
            <person name="Shah M."/>
            <person name="Yee N."/>
        </authorList>
    </citation>
    <scope>NUCLEOTIDE SEQUENCE [LARGE SCALE GENOMIC DNA]</scope>
    <source>
        <strain evidence="1 2">RU4</strain>
    </source>
</reference>
<protein>
    <submittedName>
        <fullName evidence="1">Uncharacterized protein</fullName>
    </submittedName>
</protein>